<organism evidence="1 2">
    <name type="scientific">Mythimna separata</name>
    <name type="common">Oriental armyworm</name>
    <name type="synonym">Pseudaletia separata</name>
    <dbReference type="NCBI Taxonomy" id="271217"/>
    <lineage>
        <taxon>Eukaryota</taxon>
        <taxon>Metazoa</taxon>
        <taxon>Ecdysozoa</taxon>
        <taxon>Arthropoda</taxon>
        <taxon>Hexapoda</taxon>
        <taxon>Insecta</taxon>
        <taxon>Pterygota</taxon>
        <taxon>Neoptera</taxon>
        <taxon>Endopterygota</taxon>
        <taxon>Lepidoptera</taxon>
        <taxon>Glossata</taxon>
        <taxon>Ditrysia</taxon>
        <taxon>Noctuoidea</taxon>
        <taxon>Noctuidae</taxon>
        <taxon>Noctuinae</taxon>
        <taxon>Hadenini</taxon>
        <taxon>Mythimna</taxon>
    </lineage>
</organism>
<keyword evidence="2" id="KW-1185">Reference proteome</keyword>
<gene>
    <name evidence="1" type="ORF">PYW07_009641</name>
</gene>
<evidence type="ECO:0000313" key="1">
    <source>
        <dbReference type="EMBL" id="KAJ8710275.1"/>
    </source>
</evidence>
<reference evidence="1" key="1">
    <citation type="submission" date="2023-03" db="EMBL/GenBank/DDBJ databases">
        <title>Chromosome-level genomes of two armyworms, Mythimna separata and Mythimna loreyi, provide insights into the biosynthesis and reception of sex pheromones.</title>
        <authorList>
            <person name="Zhao H."/>
        </authorList>
    </citation>
    <scope>NUCLEOTIDE SEQUENCE</scope>
    <source>
        <strain evidence="1">BeijingLab</strain>
        <tissue evidence="1">Pupa</tissue>
    </source>
</reference>
<protein>
    <submittedName>
        <fullName evidence="1">Uncharacterized protein</fullName>
    </submittedName>
</protein>
<sequence length="98" mass="11361">MTDNGFVKAQSDNLPKIDAFMMTTYFALNPDFTSAEVKGVKAARSQRESYGDSAVEYVQIKREHHVRQKSYAVLCNKLYVMKLKKLLFLWNVWIAQHT</sequence>
<name>A0AAD7YCP3_MYTSE</name>
<accession>A0AAD7YCP3</accession>
<proteinExistence type="predicted"/>
<comment type="caution">
    <text evidence="1">The sequence shown here is derived from an EMBL/GenBank/DDBJ whole genome shotgun (WGS) entry which is preliminary data.</text>
</comment>
<dbReference type="AlphaFoldDB" id="A0AAD7YCP3"/>
<dbReference type="EMBL" id="JARGEI010000023">
    <property type="protein sequence ID" value="KAJ8710275.1"/>
    <property type="molecule type" value="Genomic_DNA"/>
</dbReference>
<evidence type="ECO:0000313" key="2">
    <source>
        <dbReference type="Proteomes" id="UP001231518"/>
    </source>
</evidence>
<dbReference type="Proteomes" id="UP001231518">
    <property type="component" value="Chromosome 23"/>
</dbReference>